<reference evidence="4" key="1">
    <citation type="submission" date="2022-02" db="EMBL/GenBank/DDBJ databases">
        <authorList>
            <person name="Henning P.M."/>
            <person name="McCubbin A.G."/>
            <person name="Shore J.S."/>
        </authorList>
    </citation>
    <scope>NUCLEOTIDE SEQUENCE</scope>
    <source>
        <strain evidence="4">F60SS</strain>
        <tissue evidence="4">Leaves</tissue>
    </source>
</reference>
<keyword evidence="1" id="KW-0862">Zinc</keyword>
<evidence type="ECO:0000313" key="4">
    <source>
        <dbReference type="EMBL" id="KAJ4841085.1"/>
    </source>
</evidence>
<dbReference type="InterPro" id="IPR001878">
    <property type="entry name" value="Znf_CCHC"/>
</dbReference>
<dbReference type="OrthoDB" id="1750606at2759"/>
<sequence length="521" mass="56711">MASKEQNPVPLVDEYSLDFDEPALNLDSDDEESIVQPTLVLVGKVISETRRFSAKVAGDVLSQAWNITQAMEVTEVKDNTFLFSFKSESERLRALAGTPQNISGLHVCLKEWSSDVVLSSIKFDTLDFWVQVWGLPPHYMRLSKAGRLDALFPEVLEICLPVDNSILWAEFFLLRVRIDVNKPIPTGFITKDRLNDMAIRVDFRYEDLGDVCYYCGLIGHLEKDCATYMVDKSQGRSGRNKLGYGPGLRAAKAYGRRGVATHRVKADRRGERRDQKVREDKVEVARAFDVAPNECSHVAPAEGPPNHTAIPPQQAIFSNSVLEKDSYAPVHAPSGVRESTTSIGGSSGLSSSEGLVSSGKQNVPVQGVFGFQSQKNDKVGFKMGLNSKGSTCKPLTPSKRKAQEGDLGHKKSKRATGSSKVVKTNVWQAKSEVGLQDGRPLIRNALISADSNASAIGSRGSEQLVQSPGGTVSWKKLARSRGASPEVVVFAEQVVEVGAERGVVLGDEKASVASLQPPISQ</sequence>
<evidence type="ECO:0000313" key="5">
    <source>
        <dbReference type="Proteomes" id="UP001141552"/>
    </source>
</evidence>
<dbReference type="PANTHER" id="PTHR31286:SF178">
    <property type="entry name" value="DUF4283 DOMAIN-CONTAINING PROTEIN"/>
    <property type="match status" value="1"/>
</dbReference>
<name>A0A9Q0G2I6_9ROSI</name>
<dbReference type="GO" id="GO:0003676">
    <property type="term" value="F:nucleic acid binding"/>
    <property type="evidence" value="ECO:0007669"/>
    <property type="project" value="InterPro"/>
</dbReference>
<dbReference type="EMBL" id="JAKUCV010002887">
    <property type="protein sequence ID" value="KAJ4841085.1"/>
    <property type="molecule type" value="Genomic_DNA"/>
</dbReference>
<feature type="compositionally biased region" description="Low complexity" evidence="2">
    <location>
        <begin position="338"/>
        <end position="358"/>
    </location>
</feature>
<dbReference type="PROSITE" id="PS50158">
    <property type="entry name" value="ZF_CCHC"/>
    <property type="match status" value="1"/>
</dbReference>
<dbReference type="Pfam" id="PF14392">
    <property type="entry name" value="zf-CCHC_4"/>
    <property type="match status" value="1"/>
</dbReference>
<dbReference type="Pfam" id="PF14111">
    <property type="entry name" value="DUF4283"/>
    <property type="match status" value="1"/>
</dbReference>
<dbReference type="AlphaFoldDB" id="A0A9Q0G2I6"/>
<keyword evidence="5" id="KW-1185">Reference proteome</keyword>
<comment type="caution">
    <text evidence="4">The sequence shown here is derived from an EMBL/GenBank/DDBJ whole genome shotgun (WGS) entry which is preliminary data.</text>
</comment>
<dbReference type="InterPro" id="IPR025836">
    <property type="entry name" value="Zn_knuckle_CX2CX4HX4C"/>
</dbReference>
<gene>
    <name evidence="4" type="ORF">Tsubulata_030203</name>
</gene>
<protein>
    <recommendedName>
        <fullName evidence="3">CCHC-type domain-containing protein</fullName>
    </recommendedName>
</protein>
<organism evidence="4 5">
    <name type="scientific">Turnera subulata</name>
    <dbReference type="NCBI Taxonomy" id="218843"/>
    <lineage>
        <taxon>Eukaryota</taxon>
        <taxon>Viridiplantae</taxon>
        <taxon>Streptophyta</taxon>
        <taxon>Embryophyta</taxon>
        <taxon>Tracheophyta</taxon>
        <taxon>Spermatophyta</taxon>
        <taxon>Magnoliopsida</taxon>
        <taxon>eudicotyledons</taxon>
        <taxon>Gunneridae</taxon>
        <taxon>Pentapetalae</taxon>
        <taxon>rosids</taxon>
        <taxon>fabids</taxon>
        <taxon>Malpighiales</taxon>
        <taxon>Passifloraceae</taxon>
        <taxon>Turnera</taxon>
    </lineage>
</organism>
<dbReference type="InterPro" id="IPR040256">
    <property type="entry name" value="At4g02000-like"/>
</dbReference>
<proteinExistence type="predicted"/>
<evidence type="ECO:0000256" key="2">
    <source>
        <dbReference type="SAM" id="MobiDB-lite"/>
    </source>
</evidence>
<accession>A0A9Q0G2I6</accession>
<feature type="domain" description="CCHC-type" evidence="3">
    <location>
        <begin position="212"/>
        <end position="225"/>
    </location>
</feature>
<dbReference type="GO" id="GO:0008270">
    <property type="term" value="F:zinc ion binding"/>
    <property type="evidence" value="ECO:0007669"/>
    <property type="project" value="UniProtKB-KW"/>
</dbReference>
<keyword evidence="1" id="KW-0479">Metal-binding</keyword>
<feature type="compositionally biased region" description="Basic and acidic residues" evidence="2">
    <location>
        <begin position="267"/>
        <end position="280"/>
    </location>
</feature>
<evidence type="ECO:0000256" key="1">
    <source>
        <dbReference type="PROSITE-ProRule" id="PRU00047"/>
    </source>
</evidence>
<evidence type="ECO:0000259" key="3">
    <source>
        <dbReference type="PROSITE" id="PS50158"/>
    </source>
</evidence>
<reference evidence="4" key="2">
    <citation type="journal article" date="2023" name="Plants (Basel)">
        <title>Annotation of the Turnera subulata (Passifloraceae) Draft Genome Reveals the S-Locus Evolved after the Divergence of Turneroideae from Passifloroideae in a Stepwise Manner.</title>
        <authorList>
            <person name="Henning P.M."/>
            <person name="Roalson E.H."/>
            <person name="Mir W."/>
            <person name="McCubbin A.G."/>
            <person name="Shore J.S."/>
        </authorList>
    </citation>
    <scope>NUCLEOTIDE SEQUENCE</scope>
    <source>
        <strain evidence="4">F60SS</strain>
    </source>
</reference>
<feature type="region of interest" description="Disordered" evidence="2">
    <location>
        <begin position="388"/>
        <end position="421"/>
    </location>
</feature>
<keyword evidence="1" id="KW-0863">Zinc-finger</keyword>
<dbReference type="Proteomes" id="UP001141552">
    <property type="component" value="Unassembled WGS sequence"/>
</dbReference>
<dbReference type="PANTHER" id="PTHR31286">
    <property type="entry name" value="GLYCINE-RICH CELL WALL STRUCTURAL PROTEIN 1.8-LIKE"/>
    <property type="match status" value="1"/>
</dbReference>
<dbReference type="InterPro" id="IPR025558">
    <property type="entry name" value="DUF4283"/>
</dbReference>
<feature type="region of interest" description="Disordered" evidence="2">
    <location>
        <begin position="331"/>
        <end position="358"/>
    </location>
</feature>
<feature type="region of interest" description="Disordered" evidence="2">
    <location>
        <begin position="260"/>
        <end position="280"/>
    </location>
</feature>